<comment type="caution">
    <text evidence="2">The sequence shown here is derived from an EMBL/GenBank/DDBJ whole genome shotgun (WGS) entry which is preliminary data.</text>
</comment>
<gene>
    <name evidence="2" type="ORF">EV138_0350</name>
</gene>
<proteinExistence type="predicted"/>
<feature type="region of interest" description="Disordered" evidence="1">
    <location>
        <begin position="1"/>
        <end position="63"/>
    </location>
</feature>
<reference evidence="2 3" key="1">
    <citation type="submission" date="2019-03" db="EMBL/GenBank/DDBJ databases">
        <title>Genomic Encyclopedia of Type Strains, Phase III (KMG-III): the genomes of soil and plant-associated and newly described type strains.</title>
        <authorList>
            <person name="Whitman W."/>
        </authorList>
    </citation>
    <scope>NUCLEOTIDE SEQUENCE [LARGE SCALE GENOMIC DNA]</scope>
    <source>
        <strain evidence="2 3">VKM Ac-2575</strain>
    </source>
</reference>
<protein>
    <submittedName>
        <fullName evidence="2">Uncharacterized protein</fullName>
    </submittedName>
</protein>
<dbReference type="AlphaFoldDB" id="A0A4R7T4S3"/>
<feature type="region of interest" description="Disordered" evidence="1">
    <location>
        <begin position="184"/>
        <end position="205"/>
    </location>
</feature>
<keyword evidence="3" id="KW-1185">Reference proteome</keyword>
<accession>A0A4R7T4S3</accession>
<evidence type="ECO:0000256" key="1">
    <source>
        <dbReference type="SAM" id="MobiDB-lite"/>
    </source>
</evidence>
<dbReference type="Proteomes" id="UP000295151">
    <property type="component" value="Unassembled WGS sequence"/>
</dbReference>
<dbReference type="EMBL" id="SOCE01000001">
    <property type="protein sequence ID" value="TDU86834.1"/>
    <property type="molecule type" value="Genomic_DNA"/>
</dbReference>
<organism evidence="2 3">
    <name type="scientific">Kribbella voronezhensis</name>
    <dbReference type="NCBI Taxonomy" id="2512212"/>
    <lineage>
        <taxon>Bacteria</taxon>
        <taxon>Bacillati</taxon>
        <taxon>Actinomycetota</taxon>
        <taxon>Actinomycetes</taxon>
        <taxon>Propionibacteriales</taxon>
        <taxon>Kribbellaceae</taxon>
        <taxon>Kribbella</taxon>
    </lineage>
</organism>
<feature type="region of interest" description="Disordered" evidence="1">
    <location>
        <begin position="102"/>
        <end position="135"/>
    </location>
</feature>
<evidence type="ECO:0000313" key="3">
    <source>
        <dbReference type="Proteomes" id="UP000295151"/>
    </source>
</evidence>
<evidence type="ECO:0000313" key="2">
    <source>
        <dbReference type="EMBL" id="TDU86834.1"/>
    </source>
</evidence>
<name>A0A4R7T4S3_9ACTN</name>
<feature type="compositionally biased region" description="Basic residues" evidence="1">
    <location>
        <begin position="1"/>
        <end position="20"/>
    </location>
</feature>
<sequence length="252" mass="28528">MTLRSRLPRIRAAARPRRQTPMRSGATTTVRPHQPPSQAALHRLLPRSDRSGATTPRRPLPIRAASLRPRPVLTRSGARTVRPHHPPVQAVLLRLPPRLIRSGARTPRLPRPMRAGPPRPHPAPTRSGATTTRPRPSIRAALRRPHRRPTRYGVTTVRPHQPPVQAVLLRIRPRLVRSGVTMPRLPRPMRADVPQPRPPRAGVMRPRPQLWARPAGLPRRLGPVRCPATTKLRRLLGVRVVPRHRWMLLIRS</sequence>